<evidence type="ECO:0000259" key="5">
    <source>
        <dbReference type="Pfam" id="PF09084"/>
    </source>
</evidence>
<comment type="similarity">
    <text evidence="2">Belongs to the bacterial solute-binding protein SsuA/TauA family.</text>
</comment>
<feature type="domain" description="SsuA/THI5-like" evidence="5">
    <location>
        <begin position="59"/>
        <end position="245"/>
    </location>
</feature>
<feature type="chain" id="PRO_5014692662" evidence="4">
    <location>
        <begin position="24"/>
        <end position="318"/>
    </location>
</feature>
<accession>A0A2N8ZCQ6</accession>
<comment type="subcellular location">
    <subcellularLocation>
        <location evidence="1">Periplasm</location>
    </subcellularLocation>
</comment>
<evidence type="ECO:0000256" key="1">
    <source>
        <dbReference type="ARBA" id="ARBA00004418"/>
    </source>
</evidence>
<dbReference type="GO" id="GO:0042597">
    <property type="term" value="C:periplasmic space"/>
    <property type="evidence" value="ECO:0007669"/>
    <property type="project" value="UniProtKB-SubCell"/>
</dbReference>
<dbReference type="Proteomes" id="UP000235828">
    <property type="component" value="Chromosome A"/>
</dbReference>
<name>A0A2N8ZCQ6_9VIBR</name>
<dbReference type="EMBL" id="LT960611">
    <property type="protein sequence ID" value="SON49680.1"/>
    <property type="molecule type" value="Genomic_DNA"/>
</dbReference>
<organism evidence="6 7">
    <name type="scientific">Vibrio tapetis subsp. tapetis</name>
    <dbReference type="NCBI Taxonomy" id="1671868"/>
    <lineage>
        <taxon>Bacteria</taxon>
        <taxon>Pseudomonadati</taxon>
        <taxon>Pseudomonadota</taxon>
        <taxon>Gammaproteobacteria</taxon>
        <taxon>Vibrionales</taxon>
        <taxon>Vibrionaceae</taxon>
        <taxon>Vibrio</taxon>
    </lineage>
</organism>
<feature type="signal peptide" evidence="4">
    <location>
        <begin position="1"/>
        <end position="23"/>
    </location>
</feature>
<dbReference type="PANTHER" id="PTHR30024">
    <property type="entry name" value="ALIPHATIC SULFONATES-BINDING PROTEIN-RELATED"/>
    <property type="match status" value="1"/>
</dbReference>
<keyword evidence="7" id="KW-1185">Reference proteome</keyword>
<evidence type="ECO:0000313" key="6">
    <source>
        <dbReference type="EMBL" id="SON49680.1"/>
    </source>
</evidence>
<gene>
    <name evidence="6" type="ORF">VTAP4600_A1701</name>
</gene>
<reference evidence="6 7" key="1">
    <citation type="submission" date="2017-10" db="EMBL/GenBank/DDBJ databases">
        <authorList>
            <person name="Banno H."/>
            <person name="Chua N.-H."/>
        </authorList>
    </citation>
    <scope>NUCLEOTIDE SEQUENCE [LARGE SCALE GENOMIC DNA]</scope>
    <source>
        <strain evidence="6">Vibrio tapetis CECT4600</strain>
    </source>
</reference>
<dbReference type="InterPro" id="IPR015168">
    <property type="entry name" value="SsuA/THI5"/>
</dbReference>
<dbReference type="PANTHER" id="PTHR30024:SF47">
    <property type="entry name" value="TAURINE-BINDING PERIPLASMIC PROTEIN"/>
    <property type="match status" value="1"/>
</dbReference>
<keyword evidence="3 4" id="KW-0732">Signal</keyword>
<dbReference type="Gene3D" id="3.40.190.10">
    <property type="entry name" value="Periplasmic binding protein-like II"/>
    <property type="match status" value="2"/>
</dbReference>
<protein>
    <submittedName>
        <fullName evidence="6">Putative ABC transporter substrate-binding protein, aliphatic sulfonate</fullName>
    </submittedName>
</protein>
<evidence type="ECO:0000256" key="2">
    <source>
        <dbReference type="ARBA" id="ARBA00010742"/>
    </source>
</evidence>
<sequence length="318" mass="34788">MVLRLSKFSLCFLMLLFAGNVSAKEKIVAVSYVSTPFNLQMILMKQLGLLEREFSKHHAEVEWVEDNRLTDQMGAVSEGTLDIASSVSAVSMLMALDDNPTAKIILNVARPQYVMALVTRAEFQGEVCSLKAKRVAGPTSSVFEHMLVAQLNKVGLNDSDVDLVAMPEEQALIALMNSEVDAALLSAANLAKAKSLGARVLSCSKGRFNPMQLSVTSSEFAQEHAELIDAYITAHKKAMTFILQHEPVALAIGAKEQGISVEQATLLYRSSGLATGFNSVDKTLLRNDQKFLLQHDLIKQQVDLPSLFLESTPRGDEF</sequence>
<dbReference type="Pfam" id="PF09084">
    <property type="entry name" value="NMT1"/>
    <property type="match status" value="1"/>
</dbReference>
<dbReference type="SUPFAM" id="SSF53850">
    <property type="entry name" value="Periplasmic binding protein-like II"/>
    <property type="match status" value="1"/>
</dbReference>
<dbReference type="KEGG" id="vta:A1701"/>
<evidence type="ECO:0000256" key="3">
    <source>
        <dbReference type="ARBA" id="ARBA00022729"/>
    </source>
</evidence>
<dbReference type="AlphaFoldDB" id="A0A2N8ZCQ6"/>
<evidence type="ECO:0000256" key="4">
    <source>
        <dbReference type="SAM" id="SignalP"/>
    </source>
</evidence>
<proteinExistence type="inferred from homology"/>
<evidence type="ECO:0000313" key="7">
    <source>
        <dbReference type="Proteomes" id="UP000235828"/>
    </source>
</evidence>